<dbReference type="PANTHER" id="PTHR15347:SF1">
    <property type="entry name" value="SPERM-ASSOCIATED ANTIGEN 5"/>
    <property type="match status" value="1"/>
</dbReference>
<protein>
    <submittedName>
        <fullName evidence="3">Si:dkey-25o16.4</fullName>
    </submittedName>
</protein>
<feature type="coiled-coil region" evidence="1">
    <location>
        <begin position="1222"/>
        <end position="1333"/>
    </location>
</feature>
<reference evidence="3" key="2">
    <citation type="submission" date="2025-09" db="UniProtKB">
        <authorList>
            <consortium name="Ensembl"/>
        </authorList>
    </citation>
    <scope>IDENTIFICATION</scope>
</reference>
<dbReference type="Ensembl" id="ENSPKIT00000014740.1">
    <property type="protein sequence ID" value="ENSPKIP00000033844.1"/>
    <property type="gene ID" value="ENSPKIG00000013381.1"/>
</dbReference>
<feature type="region of interest" description="Disordered" evidence="2">
    <location>
        <begin position="258"/>
        <end position="284"/>
    </location>
</feature>
<dbReference type="RefSeq" id="XP_023655239.1">
    <property type="nucleotide sequence ID" value="XM_023799471.2"/>
</dbReference>
<dbReference type="CTD" id="10615"/>
<reference evidence="3" key="1">
    <citation type="submission" date="2025-08" db="UniProtKB">
        <authorList>
            <consortium name="Ensembl"/>
        </authorList>
    </citation>
    <scope>IDENTIFICATION</scope>
</reference>
<feature type="coiled-coil region" evidence="1">
    <location>
        <begin position="1042"/>
        <end position="1076"/>
    </location>
</feature>
<feature type="region of interest" description="Disordered" evidence="2">
    <location>
        <begin position="1109"/>
        <end position="1129"/>
    </location>
</feature>
<feature type="compositionally biased region" description="Polar residues" evidence="2">
    <location>
        <begin position="1169"/>
        <end position="1181"/>
    </location>
</feature>
<dbReference type="GeneID" id="111837425"/>
<evidence type="ECO:0000313" key="4">
    <source>
        <dbReference type="Proteomes" id="UP000261540"/>
    </source>
</evidence>
<evidence type="ECO:0000313" key="3">
    <source>
        <dbReference type="Ensembl" id="ENSPKIP00000033844.1"/>
    </source>
</evidence>
<organism evidence="3 4">
    <name type="scientific">Paramormyrops kingsleyae</name>
    <dbReference type="NCBI Taxonomy" id="1676925"/>
    <lineage>
        <taxon>Eukaryota</taxon>
        <taxon>Metazoa</taxon>
        <taxon>Chordata</taxon>
        <taxon>Craniata</taxon>
        <taxon>Vertebrata</taxon>
        <taxon>Euteleostomi</taxon>
        <taxon>Actinopterygii</taxon>
        <taxon>Neopterygii</taxon>
        <taxon>Teleostei</taxon>
        <taxon>Osteoglossocephala</taxon>
        <taxon>Osteoglossomorpha</taxon>
        <taxon>Osteoglossiformes</taxon>
        <taxon>Mormyridae</taxon>
        <taxon>Paramormyrops</taxon>
    </lineage>
</organism>
<feature type="coiled-coil region" evidence="1">
    <location>
        <begin position="885"/>
        <end position="1003"/>
    </location>
</feature>
<dbReference type="PANTHER" id="PTHR15347">
    <property type="entry name" value="SPERM-ASSOCIATED ANTIGEN 5"/>
    <property type="match status" value="1"/>
</dbReference>
<dbReference type="RefSeq" id="XP_023655238.1">
    <property type="nucleotide sequence ID" value="XM_023799470.1"/>
</dbReference>
<sequence>MQSANRSPLRSLQNELLGLQHSHGNQRWARIAVRGEMTRCKSEPRPVCARRSPAAVILPDDMEHMKENVADLEMAECSSGVLCSMEIVKKENEKQPDGERKKTGASLDERFDHVSSDAVPIADEDAVGQQCGDGVGHITLKSFVCTGADIEITNASRLSEETVLPLPEDQVGRSFVFCGNESNAVEDLEGSVPQSSCRHKDHAYCLEKESSILGNELPGSETSCISMGSDTNAENMVQVGCQNIPELFYESLKDTDADEHSCAPVDQEVSGESDLTVRDEHQQPELSRITDQSLPHVILTLVASPVLNSSLWQSVEDDAVGLTAGSSTPFVGKKLQVDGGPMFPRDLQEDGAAQAGAGTSSDSGLSILHSQEGSEDPFTHSSPKILHSALSRSACLREQTQNPAQPQDEFLGRVPAGGIALPGQHEECTPAALEKHNSLLGGRMSCLWTENLESPMPPPRLNSTALNLELSQPAVQEAAVGVPADPFPGRTVPLQQQLLQMADLLIRTSGNLCVGAAPAECHSVGTWTSPVRLIEQSVNTSGIFERKREFSVAEASTSTDSLLWNLSPGSLASASRQELEQRLTSTLIMVEALSQQLSCIRAQNQSRGPGPSELREKFIQTDHTELNQVVMYKELYIKALEKIRALELDQEALKNLLHGMQDVKAAVVAASTETEDALTRLNEIAHVASDEHDDVCKQMVQMRALYGRCREALRRTGEKASGCLQEREQMRQRMEEALQAKAAAFDVTEQLRARCAFRIAALEQNLGSHLEVKEALTKSYLEQASLNKEYVDSLQAANELLESSICSQNSLQEELCQARRLLQRAGPIVQRMWERTATALGEAETRGMERDQAVAEKIRMEVELARMVSDFQEANQQIGDLNLQMAIRNSEMSVLRQRLNEAEEERDGLRMKNTEMSASVSSIQASYAFLQQALADETHKSQQASEEVREATECIHSLEADLGQSQDQIKALGQALAERDQQLEELQRQAEGHVQQLRHHQETKMQLGTAREMNEFLQAENELSREQVAETEGLLRSHLQGLRERNLECEDLKQALTHLQRERDSIQEELDSTQERARRMLLGMGEQLVQASVEVALLHHRVRGLTTSLQGALSDGEKTDGAPKDQSAAMPRRVGTSFLDTVMDAISADEMPHCETAAAGGSMQEEMGSRSSAFTRISPTTPKKEEEEDQNNVLELLSGLGEAMSELGASAGQLRELQDAKQAELQQTVACLQRELQALSHNHECEVSDLKEQNSRLQAQVDHNAVALQQRAQDEKALKQLCVEMDQSQELLNMHRAENTELRREVSGLQLSLQRTQLEAQTLREELAKASGQSAPNLEGLNEKILLRSEVERLKNCLAESEDSRFKLVERAKRHRLVHETNQRKVERELQLLDEMIETVRKTLSSVPAVVQGCQELQRLAEYLG</sequence>
<dbReference type="RefSeq" id="XP_023655237.1">
    <property type="nucleotide sequence ID" value="XM_023799469.2"/>
</dbReference>
<dbReference type="OrthoDB" id="5972338at2759"/>
<name>A0A3B3ST11_9TELE</name>
<accession>A0A3B3ST11</accession>
<feature type="region of interest" description="Disordered" evidence="2">
    <location>
        <begin position="1159"/>
        <end position="1190"/>
    </location>
</feature>
<evidence type="ECO:0000256" key="2">
    <source>
        <dbReference type="SAM" id="MobiDB-lite"/>
    </source>
</evidence>
<proteinExistence type="predicted"/>
<dbReference type="GO" id="GO:0051301">
    <property type="term" value="P:cell division"/>
    <property type="evidence" value="ECO:0007669"/>
    <property type="project" value="InterPro"/>
</dbReference>
<dbReference type="Proteomes" id="UP000261540">
    <property type="component" value="Unplaced"/>
</dbReference>
<dbReference type="STRING" id="1676925.ENSPKIP00000033844"/>
<dbReference type="InterPro" id="IPR028728">
    <property type="entry name" value="Astrin"/>
</dbReference>
<dbReference type="GeneTree" id="ENSGT00940000167108"/>
<keyword evidence="1" id="KW-0175">Coiled coil</keyword>
<keyword evidence="4" id="KW-1185">Reference proteome</keyword>
<evidence type="ECO:0000256" key="1">
    <source>
        <dbReference type="SAM" id="Coils"/>
    </source>
</evidence>
<dbReference type="GO" id="GO:0051988">
    <property type="term" value="P:regulation of attachment of spindle microtubules to kinetochore"/>
    <property type="evidence" value="ECO:0007669"/>
    <property type="project" value="InterPro"/>
</dbReference>
<feature type="region of interest" description="Disordered" evidence="2">
    <location>
        <begin position="339"/>
        <end position="382"/>
    </location>
</feature>
<feature type="compositionally biased region" description="Polar residues" evidence="2">
    <location>
        <begin position="357"/>
        <end position="371"/>
    </location>
</feature>
<dbReference type="KEGG" id="pki:111837425"/>